<dbReference type="AlphaFoldDB" id="A0A078ATN1"/>
<feature type="compositionally biased region" description="Polar residues" evidence="1">
    <location>
        <begin position="223"/>
        <end position="246"/>
    </location>
</feature>
<protein>
    <submittedName>
        <fullName evidence="2">Uncharacterized protein</fullName>
    </submittedName>
</protein>
<dbReference type="EMBL" id="CCKQ01014053">
    <property type="protein sequence ID" value="CDW85785.1"/>
    <property type="molecule type" value="Genomic_DNA"/>
</dbReference>
<feature type="compositionally biased region" description="Polar residues" evidence="1">
    <location>
        <begin position="200"/>
        <end position="212"/>
    </location>
</feature>
<reference evidence="2 3" key="1">
    <citation type="submission" date="2014-06" db="EMBL/GenBank/DDBJ databases">
        <authorList>
            <person name="Swart Estienne"/>
        </authorList>
    </citation>
    <scope>NUCLEOTIDE SEQUENCE [LARGE SCALE GENOMIC DNA]</scope>
    <source>
        <strain evidence="2 3">130c</strain>
    </source>
</reference>
<evidence type="ECO:0000313" key="2">
    <source>
        <dbReference type="EMBL" id="CDW85785.1"/>
    </source>
</evidence>
<feature type="region of interest" description="Disordered" evidence="1">
    <location>
        <begin position="200"/>
        <end position="246"/>
    </location>
</feature>
<feature type="compositionally biased region" description="Low complexity" evidence="1">
    <location>
        <begin position="213"/>
        <end position="222"/>
    </location>
</feature>
<dbReference type="InParanoid" id="A0A078ATN1"/>
<accession>A0A078ATN1</accession>
<organism evidence="2 3">
    <name type="scientific">Stylonychia lemnae</name>
    <name type="common">Ciliate</name>
    <dbReference type="NCBI Taxonomy" id="5949"/>
    <lineage>
        <taxon>Eukaryota</taxon>
        <taxon>Sar</taxon>
        <taxon>Alveolata</taxon>
        <taxon>Ciliophora</taxon>
        <taxon>Intramacronucleata</taxon>
        <taxon>Spirotrichea</taxon>
        <taxon>Stichotrichia</taxon>
        <taxon>Sporadotrichida</taxon>
        <taxon>Oxytrichidae</taxon>
        <taxon>Stylonychinae</taxon>
        <taxon>Stylonychia</taxon>
    </lineage>
</organism>
<dbReference type="Proteomes" id="UP000039865">
    <property type="component" value="Unassembled WGS sequence"/>
</dbReference>
<name>A0A078ATN1_STYLE</name>
<feature type="region of interest" description="Disordered" evidence="1">
    <location>
        <begin position="1"/>
        <end position="20"/>
    </location>
</feature>
<proteinExistence type="predicted"/>
<gene>
    <name evidence="2" type="primary">Contig4587.g4900</name>
    <name evidence="2" type="ORF">STYLEM_14872</name>
</gene>
<evidence type="ECO:0000313" key="3">
    <source>
        <dbReference type="Proteomes" id="UP000039865"/>
    </source>
</evidence>
<keyword evidence="3" id="KW-1185">Reference proteome</keyword>
<sequence>MTITISEGDETVSRNSPSRGELNQVKMTNYIQDQQSAVAVDTPINQDLVNRRLQGRMALSQGKNPFTLKNEKVKRYSNSNNDEYVINFGTGSSNIRSRQFNQVISNQTPYNNTNGNAKDISTANQTLISPIQLHNLYQQAKLSNIKKAKNENLKKLTYSANQQATFQQSPLLNKEQNNNQGFLPLLTQTTNNFGKDLQSRKLTNSQVSSGVETTTSSQLTQQKLYSGSTQSNNNQGIISQTPNNMSNKNKVIDKIYIYKEKQRNTNNQSKDKNRTALPTNTRAIDYYQTKNLALREFINENYHSNKEQNQGTQMNLRSTKNSLFSKNTVDFQQQKQYLQDELFADNQILQNINEEMLRLNQYIKQKVYQKSNYNSILARKADEISLTRKSFHNKMKDKFQEELRAQTKLKELNINLFEKQRDSYSHTVRDYSKFKSACRSYSKTIKYQTPRIYQNLTKRVMQSQESQNLDRTRLPLLFIRTANEVLFKDSIIPKFSKISVMKTANFEYLKILSQQTVSRTMRTHRSFPIEISESQFISFERITDIILKLTRLTPLDFQQFHQNSNGSTHHQYLQDFIGNHHHHSKNQNSHIDQNFTQNFKNLRKSLDDLINLKLIMKDFEHQETRELKFQQMKVKVELQKTQLQKNSSPEPIQKFLGKTGIELYYSTYNELNMQNTQLKNQLNRYFNEYYSNKEPQDKLQQIYEDLQRQIIKSTFKHRMIKVCAFENRNHPPSELYLFIDEKKKAKIVDILAVKQKQIPQQVNTNPLINATISLTLQEQNNFINQFTQSAQRNKQANNTSNI</sequence>
<evidence type="ECO:0000256" key="1">
    <source>
        <dbReference type="SAM" id="MobiDB-lite"/>
    </source>
</evidence>